<dbReference type="RefSeq" id="WP_116542196.1">
    <property type="nucleotide sequence ID" value="NZ_QEKI01000002.1"/>
</dbReference>
<evidence type="ECO:0000313" key="1">
    <source>
        <dbReference type="EMBL" id="PVY43168.1"/>
    </source>
</evidence>
<dbReference type="AlphaFoldDB" id="A0A2U1B3E0"/>
<protein>
    <submittedName>
        <fullName evidence="1">Uncharacterized protein</fullName>
    </submittedName>
</protein>
<reference evidence="1 2" key="1">
    <citation type="submission" date="2018-04" db="EMBL/GenBank/DDBJ databases">
        <title>Genomic Encyclopedia of Type Strains, Phase IV (KMG-IV): sequencing the most valuable type-strain genomes for metagenomic binning, comparative biology and taxonomic classification.</title>
        <authorList>
            <person name="Goeker M."/>
        </authorList>
    </citation>
    <scope>NUCLEOTIDE SEQUENCE [LARGE SCALE GENOMIC DNA]</scope>
    <source>
        <strain evidence="1 2">DSM 100231</strain>
    </source>
</reference>
<proteinExistence type="predicted"/>
<sequence length="283" mass="32138">MNLTPESTIGAAIAEHAYNVEETFRMLNNSDTFQRLLQSGYNVIDHDNGNFHYFNLTNCELSEILCNIRNASHKSEKVLTYYLASDNAVCFKIQGIEEVMAQSMYIYDLSLVPVLEYVLGIAISPDRQTVANLNKRSFGVRKAGRLRDYGDSEETSTIWLSQENRRIRVVTKTLDAFQTGLTHINHLVNSSPEFQWLQDGKSPRQAVLYKDFCIPYPNFIELMLYAVNGSLRVPEYTISLEFEGGLAGTIHRAIRNNTGAENEELLKMLNVLNRAQRIGDILT</sequence>
<organism evidence="1 2">
    <name type="scientific">Pontibacter virosus</name>
    <dbReference type="NCBI Taxonomy" id="1765052"/>
    <lineage>
        <taxon>Bacteria</taxon>
        <taxon>Pseudomonadati</taxon>
        <taxon>Bacteroidota</taxon>
        <taxon>Cytophagia</taxon>
        <taxon>Cytophagales</taxon>
        <taxon>Hymenobacteraceae</taxon>
        <taxon>Pontibacter</taxon>
    </lineage>
</organism>
<comment type="caution">
    <text evidence="1">The sequence shown here is derived from an EMBL/GenBank/DDBJ whole genome shotgun (WGS) entry which is preliminary data.</text>
</comment>
<gene>
    <name evidence="1" type="ORF">C8E01_102345</name>
</gene>
<name>A0A2U1B3E0_9BACT</name>
<keyword evidence="2" id="KW-1185">Reference proteome</keyword>
<dbReference type="EMBL" id="QEKI01000002">
    <property type="protein sequence ID" value="PVY43168.1"/>
    <property type="molecule type" value="Genomic_DNA"/>
</dbReference>
<dbReference type="Proteomes" id="UP000245466">
    <property type="component" value="Unassembled WGS sequence"/>
</dbReference>
<accession>A0A2U1B3E0</accession>
<evidence type="ECO:0000313" key="2">
    <source>
        <dbReference type="Proteomes" id="UP000245466"/>
    </source>
</evidence>